<dbReference type="InterPro" id="IPR052035">
    <property type="entry name" value="ZnF_BED_domain_contain"/>
</dbReference>
<evidence type="ECO:0000313" key="2">
    <source>
        <dbReference type="Proteomes" id="UP000095281"/>
    </source>
</evidence>
<feature type="domain" description="HAT C-terminal dimerisation" evidence="1">
    <location>
        <begin position="150"/>
        <end position="223"/>
    </location>
</feature>
<dbReference type="PANTHER" id="PTHR46481:SF9">
    <property type="entry name" value="ZINC FINGER BED DOMAIN-CONTAINING PROTEIN 1-LIKE"/>
    <property type="match status" value="1"/>
</dbReference>
<dbReference type="AlphaFoldDB" id="A0A1I8BM54"/>
<keyword evidence="2" id="KW-1185">Reference proteome</keyword>
<proteinExistence type="predicted"/>
<dbReference type="InterPro" id="IPR008906">
    <property type="entry name" value="HATC_C_dom"/>
</dbReference>
<dbReference type="PANTHER" id="PTHR46481">
    <property type="entry name" value="ZINC FINGER BED DOMAIN-CONTAINING PROTEIN 4"/>
    <property type="match status" value="1"/>
</dbReference>
<evidence type="ECO:0000313" key="3">
    <source>
        <dbReference type="WBParaSite" id="MhA1_Contig3089.frz3.gene1"/>
    </source>
</evidence>
<organism evidence="2 3">
    <name type="scientific">Meloidogyne hapla</name>
    <name type="common">Root-knot nematode worm</name>
    <dbReference type="NCBI Taxonomy" id="6305"/>
    <lineage>
        <taxon>Eukaryota</taxon>
        <taxon>Metazoa</taxon>
        <taxon>Ecdysozoa</taxon>
        <taxon>Nematoda</taxon>
        <taxon>Chromadorea</taxon>
        <taxon>Rhabditida</taxon>
        <taxon>Tylenchina</taxon>
        <taxon>Tylenchomorpha</taxon>
        <taxon>Tylenchoidea</taxon>
        <taxon>Meloidogynidae</taxon>
        <taxon>Meloidogyninae</taxon>
        <taxon>Meloidogyne</taxon>
    </lineage>
</organism>
<dbReference type="InterPro" id="IPR012337">
    <property type="entry name" value="RNaseH-like_sf"/>
</dbReference>
<dbReference type="Pfam" id="PF05699">
    <property type="entry name" value="Dimer_Tnp_hAT"/>
    <property type="match status" value="1"/>
</dbReference>
<sequence length="240" mass="27568">MSIIWSIGLFEKLSSTKALCIECKSKGLKCELELPKSSVKSLKTHLFSKLHEKSEFAEKYKMMEEKKDKSQEKQSKITDVLATSSDFRQTCLSYAYTRTKAIIEEEISKWQKVSLTCDAWSGPVNNFFWFCLTKTPEHFETEFLAFVSEGRESSEADPLEVWNNYQLTGRFNILSKIAAKYLATPASSVPSEKAFKVARDVFDYRRNKLDPETASKLIFLNKSLQQHLSVRGVNHPKPIR</sequence>
<evidence type="ECO:0000259" key="1">
    <source>
        <dbReference type="Pfam" id="PF05699"/>
    </source>
</evidence>
<accession>A0A1I8BM54</accession>
<dbReference type="WBParaSite" id="MhA1_Contig3089.frz3.gene1">
    <property type="protein sequence ID" value="MhA1_Contig3089.frz3.gene1"/>
    <property type="gene ID" value="MhA1_Contig3089.frz3.gene1"/>
</dbReference>
<reference evidence="3" key="1">
    <citation type="submission" date="2016-11" db="UniProtKB">
        <authorList>
            <consortium name="WormBaseParasite"/>
        </authorList>
    </citation>
    <scope>IDENTIFICATION</scope>
</reference>
<dbReference type="SUPFAM" id="SSF53098">
    <property type="entry name" value="Ribonuclease H-like"/>
    <property type="match status" value="1"/>
</dbReference>
<dbReference type="GO" id="GO:0046983">
    <property type="term" value="F:protein dimerization activity"/>
    <property type="evidence" value="ECO:0007669"/>
    <property type="project" value="InterPro"/>
</dbReference>
<dbReference type="Proteomes" id="UP000095281">
    <property type="component" value="Unplaced"/>
</dbReference>
<protein>
    <submittedName>
        <fullName evidence="3">Dimer_Tnp_hAT domain-containing protein</fullName>
    </submittedName>
</protein>
<name>A0A1I8BM54_MELHA</name>